<dbReference type="InterPro" id="IPR011330">
    <property type="entry name" value="Glyco_hydro/deAcase_b/a-brl"/>
</dbReference>
<dbReference type="Pfam" id="PF01522">
    <property type="entry name" value="Polysacc_deac_1"/>
    <property type="match status" value="1"/>
</dbReference>
<dbReference type="PROSITE" id="PS51677">
    <property type="entry name" value="NODB"/>
    <property type="match status" value="1"/>
</dbReference>
<dbReference type="PANTHER" id="PTHR10587">
    <property type="entry name" value="GLYCOSYL TRANSFERASE-RELATED"/>
    <property type="match status" value="1"/>
</dbReference>
<dbReference type="Proteomes" id="UP001343257">
    <property type="component" value="Unassembled WGS sequence"/>
</dbReference>
<evidence type="ECO:0000259" key="1">
    <source>
        <dbReference type="PROSITE" id="PS51677"/>
    </source>
</evidence>
<gene>
    <name evidence="2" type="ORF">P9847_01065</name>
</gene>
<dbReference type="Gene3D" id="3.20.20.370">
    <property type="entry name" value="Glycoside hydrolase/deacetylase"/>
    <property type="match status" value="1"/>
</dbReference>
<keyword evidence="3" id="KW-1185">Reference proteome</keyword>
<dbReference type="InterPro" id="IPR050248">
    <property type="entry name" value="Polysacc_deacetylase_ArnD"/>
</dbReference>
<dbReference type="InterPro" id="IPR002509">
    <property type="entry name" value="NODB_dom"/>
</dbReference>
<dbReference type="SUPFAM" id="SSF88713">
    <property type="entry name" value="Glycoside hydrolase/deacetylase"/>
    <property type="match status" value="1"/>
</dbReference>
<name>A0ABU6PLY6_9BACL</name>
<comment type="caution">
    <text evidence="2">The sequence shown here is derived from an EMBL/GenBank/DDBJ whole genome shotgun (WGS) entry which is preliminary data.</text>
</comment>
<protein>
    <submittedName>
        <fullName evidence="2">Polysaccharide deacetylase family protein</fullName>
    </submittedName>
</protein>
<dbReference type="RefSeq" id="WP_328274673.1">
    <property type="nucleotide sequence ID" value="NZ_JARTLD010000003.1"/>
</dbReference>
<organism evidence="2 3">
    <name type="scientific">Paenibacillus chibensis</name>
    <dbReference type="NCBI Taxonomy" id="59846"/>
    <lineage>
        <taxon>Bacteria</taxon>
        <taxon>Bacillati</taxon>
        <taxon>Bacillota</taxon>
        <taxon>Bacilli</taxon>
        <taxon>Bacillales</taxon>
        <taxon>Paenibacillaceae</taxon>
        <taxon>Paenibacillus</taxon>
    </lineage>
</organism>
<dbReference type="CDD" id="cd10959">
    <property type="entry name" value="CE4_NodB_like_3"/>
    <property type="match status" value="1"/>
</dbReference>
<feature type="domain" description="NodB homology" evidence="1">
    <location>
        <begin position="39"/>
        <end position="227"/>
    </location>
</feature>
<reference evidence="2 3" key="1">
    <citation type="submission" date="2023-03" db="EMBL/GenBank/DDBJ databases">
        <title>Bacillus Genome Sequencing.</title>
        <authorList>
            <person name="Dunlap C."/>
        </authorList>
    </citation>
    <scope>NUCLEOTIDE SEQUENCE [LARGE SCALE GENOMIC DNA]</scope>
    <source>
        <strain evidence="2 3">NRS-52</strain>
    </source>
</reference>
<accession>A0ABU6PLY6</accession>
<dbReference type="EMBL" id="JARTLD010000003">
    <property type="protein sequence ID" value="MED5015887.1"/>
    <property type="molecule type" value="Genomic_DNA"/>
</dbReference>
<evidence type="ECO:0000313" key="2">
    <source>
        <dbReference type="EMBL" id="MED5015887.1"/>
    </source>
</evidence>
<proteinExistence type="predicted"/>
<evidence type="ECO:0000313" key="3">
    <source>
        <dbReference type="Proteomes" id="UP001343257"/>
    </source>
</evidence>
<dbReference type="PANTHER" id="PTHR10587:SF137">
    <property type="entry name" value="4-DEOXY-4-FORMAMIDO-L-ARABINOSE-PHOSPHOUNDECAPRENOL DEFORMYLASE ARND-RELATED"/>
    <property type="match status" value="1"/>
</dbReference>
<sequence length="250" mass="28968">MTYFIDKILLLLVLVYMLVPFAITRIWGIGVTLRGRTGRRIAFTFDDGPDPVYTPRLLDLLKRKGIRATFFVLGSKAERYPELIRRIHEEGHLIGIHNYKHLPNWLMSPKHVRRQQVERSADIIERITGERPTYYRPPWGLLNLGDIFTLRKNFRIVLWSVMGHDWVKEKGLKPLKERILDQLKPGSIILLHDSGDTLGAEIDAPELMLAELDAMLDDERMQGYACVRVDELLEAREARHRPVPASQMNP</sequence>